<comment type="similarity">
    <text evidence="1">Belongs to the free Met sulfoxide reductase family.</text>
</comment>
<feature type="domain" description="GAF" evidence="2">
    <location>
        <begin position="29"/>
        <end position="153"/>
    </location>
</feature>
<dbReference type="PROSITE" id="PS01320">
    <property type="entry name" value="UPF0067"/>
    <property type="match status" value="1"/>
</dbReference>
<dbReference type="InterPro" id="IPR000614">
    <property type="entry name" value="FRMsr_CS"/>
</dbReference>
<comment type="caution">
    <text evidence="3">The sequence shown here is derived from an EMBL/GenBank/DDBJ whole genome shotgun (WGS) entry which is preliminary data.</text>
</comment>
<organism evidence="3 4">
    <name type="scientific">Candidatus Clostridium eludens</name>
    <dbReference type="NCBI Taxonomy" id="3381663"/>
    <lineage>
        <taxon>Bacteria</taxon>
        <taxon>Bacillati</taxon>
        <taxon>Bacillota</taxon>
        <taxon>Clostridia</taxon>
        <taxon>Eubacteriales</taxon>
        <taxon>Clostridiaceae</taxon>
        <taxon>Clostridium</taxon>
    </lineage>
</organism>
<dbReference type="PANTHER" id="PTHR21021">
    <property type="entry name" value="GAF/PUTATIVE CYTOSKELETAL PROTEIN"/>
    <property type="match status" value="1"/>
</dbReference>
<dbReference type="Pfam" id="PF01590">
    <property type="entry name" value="GAF"/>
    <property type="match status" value="1"/>
</dbReference>
<dbReference type="Gene3D" id="3.30.450.40">
    <property type="match status" value="1"/>
</dbReference>
<gene>
    <name evidence="3" type="ORF">ACJDU8_14225</name>
</gene>
<sequence>MFDINIFNKMNEKEKYDNMLTMLESLVKDELDDISNLCNSVALIKALVDKLNWCGFYLIKDNELVVGPFQGMPACSRIKIGRGVCGTSVKEKRILNVGDVHKFEGHIACDCASNSELVIPIVKENKIYGVLDMDSPEIDRFKEVEVEYLKKCVEILNKYVNWEKVVSFK</sequence>
<dbReference type="Proteomes" id="UP001623660">
    <property type="component" value="Unassembled WGS sequence"/>
</dbReference>
<dbReference type="EMBL" id="JBJHZX010000020">
    <property type="protein sequence ID" value="MFL0196703.1"/>
    <property type="molecule type" value="Genomic_DNA"/>
</dbReference>
<dbReference type="SUPFAM" id="SSF55781">
    <property type="entry name" value="GAF domain-like"/>
    <property type="match status" value="1"/>
</dbReference>
<evidence type="ECO:0000313" key="4">
    <source>
        <dbReference type="Proteomes" id="UP001623660"/>
    </source>
</evidence>
<dbReference type="InterPro" id="IPR029016">
    <property type="entry name" value="GAF-like_dom_sf"/>
</dbReference>
<proteinExistence type="inferred from homology"/>
<evidence type="ECO:0000313" key="3">
    <source>
        <dbReference type="EMBL" id="MFL0196703.1"/>
    </source>
</evidence>
<dbReference type="RefSeq" id="WP_406792808.1">
    <property type="nucleotide sequence ID" value="NZ_JBJHZX010000020.1"/>
</dbReference>
<accession>A0ABW8SNC8</accession>
<evidence type="ECO:0000256" key="1">
    <source>
        <dbReference type="ARBA" id="ARBA00038454"/>
    </source>
</evidence>
<reference evidence="3 4" key="1">
    <citation type="submission" date="2024-11" db="EMBL/GenBank/DDBJ databases">
        <authorList>
            <person name="Heng Y.C."/>
            <person name="Lim A.C.H."/>
            <person name="Lee J.K.Y."/>
            <person name="Kittelmann S."/>
        </authorList>
    </citation>
    <scope>NUCLEOTIDE SEQUENCE [LARGE SCALE GENOMIC DNA]</scope>
    <source>
        <strain evidence="3 4">WILCCON 0269</strain>
    </source>
</reference>
<protein>
    <submittedName>
        <fullName evidence="3">GAF domain-containing protein</fullName>
    </submittedName>
</protein>
<dbReference type="InterPro" id="IPR003018">
    <property type="entry name" value="GAF"/>
</dbReference>
<keyword evidence="4" id="KW-1185">Reference proteome</keyword>
<name>A0ABW8SNC8_9CLOT</name>
<evidence type="ECO:0000259" key="2">
    <source>
        <dbReference type="Pfam" id="PF01590"/>
    </source>
</evidence>
<dbReference type="InterPro" id="IPR051330">
    <property type="entry name" value="Phosphatase_reg/MetRdx"/>
</dbReference>
<dbReference type="PANTHER" id="PTHR21021:SF15">
    <property type="entry name" value="FREE METHIONINE-R-SULFOXIDE REDUCTASE"/>
    <property type="match status" value="1"/>
</dbReference>